<dbReference type="AlphaFoldDB" id="A0A166TAS3"/>
<organism evidence="1 2">
    <name type="scientific">Athelia psychrophila</name>
    <dbReference type="NCBI Taxonomy" id="1759441"/>
    <lineage>
        <taxon>Eukaryota</taxon>
        <taxon>Fungi</taxon>
        <taxon>Dikarya</taxon>
        <taxon>Basidiomycota</taxon>
        <taxon>Agaricomycotina</taxon>
        <taxon>Agaricomycetes</taxon>
        <taxon>Agaricomycetidae</taxon>
        <taxon>Atheliales</taxon>
        <taxon>Atheliaceae</taxon>
        <taxon>Athelia</taxon>
    </lineage>
</organism>
<evidence type="ECO:0000313" key="1">
    <source>
        <dbReference type="EMBL" id="KZP30412.1"/>
    </source>
</evidence>
<sequence length="79" mass="9053">MDTRSTTCDNCRFITSTSLHSTYYSRQTNNNGCFTEERLRLKPLPQYEPRCGVFALTDVRRCSAVENKICGINYCTIST</sequence>
<keyword evidence="2" id="KW-1185">Reference proteome</keyword>
<protein>
    <submittedName>
        <fullName evidence="1">Uncharacterized protein</fullName>
    </submittedName>
</protein>
<dbReference type="Proteomes" id="UP000076532">
    <property type="component" value="Unassembled WGS sequence"/>
</dbReference>
<reference evidence="1 2" key="1">
    <citation type="journal article" date="2016" name="Mol. Biol. Evol.">
        <title>Comparative Genomics of Early-Diverging Mushroom-Forming Fungi Provides Insights into the Origins of Lignocellulose Decay Capabilities.</title>
        <authorList>
            <person name="Nagy L.G."/>
            <person name="Riley R."/>
            <person name="Tritt A."/>
            <person name="Adam C."/>
            <person name="Daum C."/>
            <person name="Floudas D."/>
            <person name="Sun H."/>
            <person name="Yadav J.S."/>
            <person name="Pangilinan J."/>
            <person name="Larsson K.H."/>
            <person name="Matsuura K."/>
            <person name="Barry K."/>
            <person name="Labutti K."/>
            <person name="Kuo R."/>
            <person name="Ohm R.A."/>
            <person name="Bhattacharya S.S."/>
            <person name="Shirouzu T."/>
            <person name="Yoshinaga Y."/>
            <person name="Martin F.M."/>
            <person name="Grigoriev I.V."/>
            <person name="Hibbett D.S."/>
        </authorList>
    </citation>
    <scope>NUCLEOTIDE SEQUENCE [LARGE SCALE GENOMIC DNA]</scope>
    <source>
        <strain evidence="1 2">CBS 109695</strain>
    </source>
</reference>
<name>A0A166TAS3_9AGAM</name>
<proteinExistence type="predicted"/>
<evidence type="ECO:0000313" key="2">
    <source>
        <dbReference type="Proteomes" id="UP000076532"/>
    </source>
</evidence>
<gene>
    <name evidence="1" type="ORF">FIBSPDRAFT_850695</name>
</gene>
<dbReference type="EMBL" id="KV417494">
    <property type="protein sequence ID" value="KZP30412.1"/>
    <property type="molecule type" value="Genomic_DNA"/>
</dbReference>
<accession>A0A166TAS3</accession>